<evidence type="ECO:0000313" key="11">
    <source>
        <dbReference type="Proteomes" id="UP000461768"/>
    </source>
</evidence>
<dbReference type="EMBL" id="WAGX01000004">
    <property type="protein sequence ID" value="KAB1439891.1"/>
    <property type="molecule type" value="Genomic_DNA"/>
</dbReference>
<feature type="transmembrane region" description="Helical" evidence="9">
    <location>
        <begin position="50"/>
        <end position="72"/>
    </location>
</feature>
<dbReference type="AlphaFoldDB" id="A0A7V7QMI5"/>
<dbReference type="OrthoDB" id="9811967at2"/>
<dbReference type="RefSeq" id="WP_151142895.1">
    <property type="nucleotide sequence ID" value="NZ_WAGX01000004.1"/>
</dbReference>
<reference evidence="10 11" key="2">
    <citation type="submission" date="2020-02" db="EMBL/GenBank/DDBJ databases">
        <title>Candidatus Galacturonibacter soehngenii shows hetero-acetogenic catabolism of galacturonic acid but lacks a canonical carbon monoxide dehydrogenase/acetyl-CoA synthase complex.</title>
        <authorList>
            <person name="Diender M."/>
            <person name="Stouten G.R."/>
            <person name="Petersen J.F."/>
            <person name="Nielsen P.H."/>
            <person name="Dueholm M.S."/>
            <person name="Pronk J.T."/>
            <person name="Van Loosdrecht M.C.M."/>
        </authorList>
    </citation>
    <scope>NUCLEOTIDE SEQUENCE [LARGE SCALE GENOMIC DNA]</scope>
    <source>
        <strain evidence="10">GalUA</strain>
    </source>
</reference>
<comment type="caution">
    <text evidence="10">The sequence shown here is derived from an EMBL/GenBank/DDBJ whole genome shotgun (WGS) entry which is preliminary data.</text>
</comment>
<evidence type="ECO:0000256" key="9">
    <source>
        <dbReference type="HAMAP-Rule" id="MF_00024"/>
    </source>
</evidence>
<evidence type="ECO:0000256" key="8">
    <source>
        <dbReference type="ARBA" id="ARBA00023136"/>
    </source>
</evidence>
<feature type="transmembrane region" description="Helical" evidence="9">
    <location>
        <begin position="78"/>
        <end position="96"/>
    </location>
</feature>
<keyword evidence="5 9" id="KW-0169">Cobalamin biosynthesis</keyword>
<dbReference type="PANTHER" id="PTHR34308">
    <property type="entry name" value="COBALAMIN BIOSYNTHESIS PROTEIN CBIB"/>
    <property type="match status" value="1"/>
</dbReference>
<dbReference type="HAMAP" id="MF_00024">
    <property type="entry name" value="CobD_CbiB"/>
    <property type="match status" value="1"/>
</dbReference>
<keyword evidence="4 9" id="KW-1003">Cell membrane</keyword>
<comment type="similarity">
    <text evidence="3 9">Belongs to the CobD/CbiB family.</text>
</comment>
<gene>
    <name evidence="9 10" type="primary">cobD</name>
    <name evidence="10" type="ORF">F7O84_05775</name>
</gene>
<evidence type="ECO:0000256" key="1">
    <source>
        <dbReference type="ARBA" id="ARBA00004651"/>
    </source>
</evidence>
<dbReference type="GO" id="GO:0015420">
    <property type="term" value="F:ABC-type vitamin B12 transporter activity"/>
    <property type="evidence" value="ECO:0007669"/>
    <property type="project" value="UniProtKB-UniRule"/>
</dbReference>
<evidence type="ECO:0000256" key="2">
    <source>
        <dbReference type="ARBA" id="ARBA00004953"/>
    </source>
</evidence>
<reference evidence="10 11" key="1">
    <citation type="submission" date="2019-09" db="EMBL/GenBank/DDBJ databases">
        <authorList>
            <person name="Valk L.C."/>
        </authorList>
    </citation>
    <scope>NUCLEOTIDE SEQUENCE [LARGE SCALE GENOMIC DNA]</scope>
    <source>
        <strain evidence="10">GalUA</strain>
    </source>
</reference>
<evidence type="ECO:0000256" key="3">
    <source>
        <dbReference type="ARBA" id="ARBA00006263"/>
    </source>
</evidence>
<accession>A0A7V7QMI5</accession>
<feature type="transmembrane region" description="Helical" evidence="9">
    <location>
        <begin position="155"/>
        <end position="173"/>
    </location>
</feature>
<keyword evidence="6 9" id="KW-0812">Transmembrane</keyword>
<protein>
    <recommendedName>
        <fullName evidence="9">Cobalamin biosynthesis protein CobD</fullName>
    </recommendedName>
</protein>
<dbReference type="GO" id="GO:0005886">
    <property type="term" value="C:plasma membrane"/>
    <property type="evidence" value="ECO:0007669"/>
    <property type="project" value="UniProtKB-SubCell"/>
</dbReference>
<sequence length="317" mass="35315">MLPVVLGFILDLIIGDPFGSFHPICAIGNTISFFKKKIRAFFPSNRVGELIGGIILCFIVVFLSTIVPFLLLFVGYRIHFNLGFVIETIFCYQILATKSLRTESMKVYDALSDPDLEKARHAVSMIVGRDTSALSKEGIIKASVETVAENTTDGVIAPLFFMMIGGPVFGFFYKAVNTLDSMVGYKNEENLYFGRMSAKLDDVLNFIPARISALLMIAASFLCGYDAKNAWYIFKRDRLKHASPNSAQTESVCAGALNIQLAGNAYYFGKLYEKKTIGDAKKDLEPLDIKRVNRLMYVTAYLGVLVFCVMILILYIQ</sequence>
<comment type="subcellular location">
    <subcellularLocation>
        <location evidence="1 9">Cell membrane</location>
        <topology evidence="1 9">Multi-pass membrane protein</topology>
    </subcellularLocation>
</comment>
<feature type="transmembrane region" description="Helical" evidence="9">
    <location>
        <begin position="6"/>
        <end position="29"/>
    </location>
</feature>
<name>A0A7V7QMI5_9FIRM</name>
<dbReference type="GO" id="GO:0048472">
    <property type="term" value="F:threonine-phosphate decarboxylase activity"/>
    <property type="evidence" value="ECO:0007669"/>
    <property type="project" value="InterPro"/>
</dbReference>
<keyword evidence="11" id="KW-1185">Reference proteome</keyword>
<organism evidence="10 11">
    <name type="scientific">Candidatus Galacturonatibacter soehngenii</name>
    <dbReference type="NCBI Taxonomy" id="2307010"/>
    <lineage>
        <taxon>Bacteria</taxon>
        <taxon>Bacillati</taxon>
        <taxon>Bacillota</taxon>
        <taxon>Clostridia</taxon>
        <taxon>Lachnospirales</taxon>
        <taxon>Lachnospiraceae</taxon>
        <taxon>Candidatus Galacturonatibacter</taxon>
    </lineage>
</organism>
<dbReference type="GO" id="GO:0009236">
    <property type="term" value="P:cobalamin biosynthetic process"/>
    <property type="evidence" value="ECO:0007669"/>
    <property type="project" value="UniProtKB-UniRule"/>
</dbReference>
<keyword evidence="7 9" id="KW-1133">Transmembrane helix</keyword>
<dbReference type="UniPathway" id="UPA00148"/>
<dbReference type="NCBIfam" id="TIGR00380">
    <property type="entry name" value="cobal_cbiB"/>
    <property type="match status" value="1"/>
</dbReference>
<dbReference type="Pfam" id="PF03186">
    <property type="entry name" value="CobD_Cbib"/>
    <property type="match status" value="1"/>
</dbReference>
<evidence type="ECO:0000256" key="6">
    <source>
        <dbReference type="ARBA" id="ARBA00022692"/>
    </source>
</evidence>
<dbReference type="InterPro" id="IPR004485">
    <property type="entry name" value="Cobalamin_biosynth_CobD/CbiB"/>
</dbReference>
<comment type="function">
    <text evidence="9">Converts cobyric acid to cobinamide by the addition of aminopropanol on the F carboxylic group.</text>
</comment>
<dbReference type="PANTHER" id="PTHR34308:SF1">
    <property type="entry name" value="COBALAMIN BIOSYNTHESIS PROTEIN CBIB"/>
    <property type="match status" value="1"/>
</dbReference>
<feature type="transmembrane region" description="Helical" evidence="9">
    <location>
        <begin position="203"/>
        <end position="225"/>
    </location>
</feature>
<feature type="transmembrane region" description="Helical" evidence="9">
    <location>
        <begin position="295"/>
        <end position="316"/>
    </location>
</feature>
<evidence type="ECO:0000313" key="10">
    <source>
        <dbReference type="EMBL" id="KAB1439891.1"/>
    </source>
</evidence>
<evidence type="ECO:0000256" key="7">
    <source>
        <dbReference type="ARBA" id="ARBA00022989"/>
    </source>
</evidence>
<comment type="pathway">
    <text evidence="2 9">Cofactor biosynthesis; adenosylcobalamin biosynthesis.</text>
</comment>
<keyword evidence="8 9" id="KW-0472">Membrane</keyword>
<evidence type="ECO:0000256" key="4">
    <source>
        <dbReference type="ARBA" id="ARBA00022475"/>
    </source>
</evidence>
<proteinExistence type="inferred from homology"/>
<evidence type="ECO:0000256" key="5">
    <source>
        <dbReference type="ARBA" id="ARBA00022573"/>
    </source>
</evidence>
<dbReference type="Proteomes" id="UP000461768">
    <property type="component" value="Unassembled WGS sequence"/>
</dbReference>